<name>A0A4R6YUB4_9GAMM</name>
<protein>
    <submittedName>
        <fullName evidence="4">Beta-lactamase regulating signal transducer with metallopeptidase domain</fullName>
    </submittedName>
</protein>
<evidence type="ECO:0000259" key="3">
    <source>
        <dbReference type="Pfam" id="PF05569"/>
    </source>
</evidence>
<keyword evidence="5" id="KW-1185">Reference proteome</keyword>
<dbReference type="AlphaFoldDB" id="A0A4R6YUB4"/>
<dbReference type="PANTHER" id="PTHR34978">
    <property type="entry name" value="POSSIBLE SENSOR-TRANSDUCER PROTEIN BLAR"/>
    <property type="match status" value="1"/>
</dbReference>
<feature type="transmembrane region" description="Helical" evidence="2">
    <location>
        <begin position="42"/>
        <end position="60"/>
    </location>
</feature>
<gene>
    <name evidence="4" type="ORF">DFR29_109104</name>
</gene>
<proteinExistence type="predicted"/>
<evidence type="ECO:0000313" key="5">
    <source>
        <dbReference type="Proteomes" id="UP000295293"/>
    </source>
</evidence>
<keyword evidence="2" id="KW-0472">Membrane</keyword>
<dbReference type="InterPro" id="IPR052173">
    <property type="entry name" value="Beta-lactam_resp_regulator"/>
</dbReference>
<reference evidence="4 5" key="1">
    <citation type="submission" date="2019-03" db="EMBL/GenBank/DDBJ databases">
        <title>Genomic Encyclopedia of Type Strains, Phase IV (KMG-IV): sequencing the most valuable type-strain genomes for metagenomic binning, comparative biology and taxonomic classification.</title>
        <authorList>
            <person name="Goeker M."/>
        </authorList>
    </citation>
    <scope>NUCLEOTIDE SEQUENCE [LARGE SCALE GENOMIC DNA]</scope>
    <source>
        <strain evidence="4 5">DSM 21667</strain>
    </source>
</reference>
<dbReference type="RefSeq" id="WP_243746078.1">
    <property type="nucleotide sequence ID" value="NZ_SNZH01000009.1"/>
</dbReference>
<comment type="caution">
    <text evidence="4">The sequence shown here is derived from an EMBL/GenBank/DDBJ whole genome shotgun (WGS) entry which is preliminary data.</text>
</comment>
<accession>A0A4R6YUB4</accession>
<keyword evidence="2" id="KW-1133">Transmembrane helix</keyword>
<keyword evidence="2" id="KW-0812">Transmembrane</keyword>
<dbReference type="Gene3D" id="3.30.2010.10">
    <property type="entry name" value="Metalloproteases ('zincins'), catalytic domain"/>
    <property type="match status" value="1"/>
</dbReference>
<feature type="compositionally biased region" description="Low complexity" evidence="1">
    <location>
        <begin position="351"/>
        <end position="362"/>
    </location>
</feature>
<dbReference type="Pfam" id="PF05569">
    <property type="entry name" value="Peptidase_M56"/>
    <property type="match status" value="1"/>
</dbReference>
<dbReference type="EMBL" id="SNZH01000009">
    <property type="protein sequence ID" value="TDR42048.1"/>
    <property type="molecule type" value="Genomic_DNA"/>
</dbReference>
<dbReference type="InterPro" id="IPR008756">
    <property type="entry name" value="Peptidase_M56"/>
</dbReference>
<evidence type="ECO:0000256" key="2">
    <source>
        <dbReference type="SAM" id="Phobius"/>
    </source>
</evidence>
<evidence type="ECO:0000256" key="1">
    <source>
        <dbReference type="SAM" id="MobiDB-lite"/>
    </source>
</evidence>
<feature type="transmembrane region" description="Helical" evidence="2">
    <location>
        <begin position="93"/>
        <end position="113"/>
    </location>
</feature>
<organism evidence="4 5">
    <name type="scientific">Tahibacter aquaticus</name>
    <dbReference type="NCBI Taxonomy" id="520092"/>
    <lineage>
        <taxon>Bacteria</taxon>
        <taxon>Pseudomonadati</taxon>
        <taxon>Pseudomonadota</taxon>
        <taxon>Gammaproteobacteria</taxon>
        <taxon>Lysobacterales</taxon>
        <taxon>Rhodanobacteraceae</taxon>
        <taxon>Tahibacter</taxon>
    </lineage>
</organism>
<feature type="transmembrane region" description="Helical" evidence="2">
    <location>
        <begin position="12"/>
        <end position="30"/>
    </location>
</feature>
<feature type="transmembrane region" description="Helical" evidence="2">
    <location>
        <begin position="301"/>
        <end position="324"/>
    </location>
</feature>
<feature type="region of interest" description="Disordered" evidence="1">
    <location>
        <begin position="351"/>
        <end position="371"/>
    </location>
</feature>
<evidence type="ECO:0000313" key="4">
    <source>
        <dbReference type="EMBL" id="TDR42048.1"/>
    </source>
</evidence>
<dbReference type="Proteomes" id="UP000295293">
    <property type="component" value="Unassembled WGS sequence"/>
</dbReference>
<dbReference type="PANTHER" id="PTHR34978:SF3">
    <property type="entry name" value="SLR0241 PROTEIN"/>
    <property type="match status" value="1"/>
</dbReference>
<sequence>MSELPFLVLDYALQHLLASSLIALVALLLCRTTALSPAARARVLAGALMLCVLGPALFLAQRPGAAAVAVSATASASADSDVPAKATWLPRSIAISQSTATLLVALWFAGVTWQLGRRAKAYLGLHRLIATSVRSRRLERDYRQMLPKGVAIHLCASFGPAVAGTLRPKILLPEQLAATLPDEALRAVLLHEIAHIRRHDPLAHALQKIAEALFWWNPLMRRLGAALDTVREIACDVEASRSCDTPTDYADALLTAIEHLVPLREARLVATLGVSDALQALDQRISGIIEERPKPGPAATFAWVVALLPMYAACMAVAAVAPALTRTMAVTAAAGPATTDVAARPATAAAAEPATTAATETTSGLSGDRYQRSAARASHDYDLGATAASIAYQRRIAQLDGIVSSDVYDERLSQIRQDYDEAMSATQARYTQAITRAAERFESARQPGDAGASPLQE</sequence>
<dbReference type="CDD" id="cd07341">
    <property type="entry name" value="M56_BlaR1_MecR1_like"/>
    <property type="match status" value="1"/>
</dbReference>
<feature type="domain" description="Peptidase M56" evidence="3">
    <location>
        <begin position="18"/>
        <end position="286"/>
    </location>
</feature>